<proteinExistence type="predicted"/>
<dbReference type="PANTHER" id="PTHR46660:SF2">
    <property type="entry name" value="GLYCOSYLTRANSFERASE 1 DOMAIN-CONTAINING PROTEIN 1"/>
    <property type="match status" value="1"/>
</dbReference>
<accession>A0A7J7RP18</accession>
<sequence>MRLLFLAVLRPHTGNAVTAQRVRDHLEAAGHVCLLKDACDFDGPSEIAVLIQAEAVEAAVALHLYRAGRLLQGHRIPFGIIFGGTDLNEDVNRGEKNQVMAKVLEEARYYRRAFRGIKDLTVLGGIHRNKKTEETKSLGGLHLAI</sequence>
<organism evidence="1 2">
    <name type="scientific">Rhinolophus ferrumequinum</name>
    <name type="common">Greater horseshoe bat</name>
    <dbReference type="NCBI Taxonomy" id="59479"/>
    <lineage>
        <taxon>Eukaryota</taxon>
        <taxon>Metazoa</taxon>
        <taxon>Chordata</taxon>
        <taxon>Craniata</taxon>
        <taxon>Vertebrata</taxon>
        <taxon>Euteleostomi</taxon>
        <taxon>Mammalia</taxon>
        <taxon>Eutheria</taxon>
        <taxon>Laurasiatheria</taxon>
        <taxon>Chiroptera</taxon>
        <taxon>Yinpterochiroptera</taxon>
        <taxon>Rhinolophoidea</taxon>
        <taxon>Rhinolophidae</taxon>
        <taxon>Rhinolophinae</taxon>
        <taxon>Rhinolophus</taxon>
    </lineage>
</organism>
<keyword evidence="1" id="KW-0808">Transferase</keyword>
<evidence type="ECO:0000313" key="1">
    <source>
        <dbReference type="EMBL" id="KAF6277911.1"/>
    </source>
</evidence>
<protein>
    <submittedName>
        <fullName evidence="1">Glycosyltransferase 1 domain containing 1</fullName>
    </submittedName>
</protein>
<dbReference type="Proteomes" id="UP000585614">
    <property type="component" value="Unassembled WGS sequence"/>
</dbReference>
<gene>
    <name evidence="1" type="ORF">mRhiFer1_005748</name>
</gene>
<dbReference type="InterPro" id="IPR052622">
    <property type="entry name" value="Glycosyltransferase_G1"/>
</dbReference>
<dbReference type="PANTHER" id="PTHR46660">
    <property type="match status" value="1"/>
</dbReference>
<reference evidence="1 2" key="1">
    <citation type="journal article" date="2020" name="Nature">
        <title>Six reference-quality genomes reveal evolution of bat adaptations.</title>
        <authorList>
            <person name="Jebb D."/>
            <person name="Huang Z."/>
            <person name="Pippel M."/>
            <person name="Hughes G.M."/>
            <person name="Lavrichenko K."/>
            <person name="Devanna P."/>
            <person name="Winkler S."/>
            <person name="Jermiin L.S."/>
            <person name="Skirmuntt E.C."/>
            <person name="Katzourakis A."/>
            <person name="Burkitt-Gray L."/>
            <person name="Ray D.A."/>
            <person name="Sullivan K.A.M."/>
            <person name="Roscito J.G."/>
            <person name="Kirilenko B.M."/>
            <person name="Davalos L.M."/>
            <person name="Corthals A.P."/>
            <person name="Power M.L."/>
            <person name="Jones G."/>
            <person name="Ransome R.D."/>
            <person name="Dechmann D.K.N."/>
            <person name="Locatelli A.G."/>
            <person name="Puechmaille S.J."/>
            <person name="Fedrigo O."/>
            <person name="Jarvis E.D."/>
            <person name="Hiller M."/>
            <person name="Vernes S.C."/>
            <person name="Myers E.W."/>
            <person name="Teeling E.C."/>
        </authorList>
    </citation>
    <scope>NUCLEOTIDE SEQUENCE [LARGE SCALE GENOMIC DNA]</scope>
    <source>
        <strain evidence="1">MRhiFer1</strain>
        <tissue evidence="1">Lung</tissue>
    </source>
</reference>
<dbReference type="AlphaFoldDB" id="A0A7J7RP18"/>
<evidence type="ECO:0000313" key="2">
    <source>
        <dbReference type="Proteomes" id="UP000585614"/>
    </source>
</evidence>
<dbReference type="GO" id="GO:0016740">
    <property type="term" value="F:transferase activity"/>
    <property type="evidence" value="ECO:0007669"/>
    <property type="project" value="UniProtKB-KW"/>
</dbReference>
<dbReference type="EMBL" id="JACAGC010000025">
    <property type="protein sequence ID" value="KAF6277911.1"/>
    <property type="molecule type" value="Genomic_DNA"/>
</dbReference>
<name>A0A7J7RP18_RHIFE</name>
<comment type="caution">
    <text evidence="1">The sequence shown here is derived from an EMBL/GenBank/DDBJ whole genome shotgun (WGS) entry which is preliminary data.</text>
</comment>